<evidence type="ECO:0000313" key="4">
    <source>
        <dbReference type="Proteomes" id="UP000622604"/>
    </source>
</evidence>
<dbReference type="RefSeq" id="WP_013755129.1">
    <property type="nucleotide sequence ID" value="NZ_BMZC01000014.1"/>
</dbReference>
<dbReference type="PANTHER" id="PTHR30486">
    <property type="entry name" value="TWITCHING MOTILITY PROTEIN PILT"/>
    <property type="match status" value="1"/>
</dbReference>
<reference evidence="3" key="2">
    <citation type="submission" date="2020-09" db="EMBL/GenBank/DDBJ databases">
        <authorList>
            <person name="Sun Q."/>
            <person name="Kim S."/>
        </authorList>
    </citation>
    <scope>NUCLEOTIDE SEQUENCE</scope>
    <source>
        <strain evidence="3">KCTC 32337</strain>
    </source>
</reference>
<dbReference type="InterPro" id="IPR050921">
    <property type="entry name" value="T4SS_GSP_E_ATPase"/>
</dbReference>
<dbReference type="EMBL" id="BMZC01000014">
    <property type="protein sequence ID" value="GGZ77418.1"/>
    <property type="molecule type" value="Genomic_DNA"/>
</dbReference>
<dbReference type="Pfam" id="PF00437">
    <property type="entry name" value="T2SSE"/>
    <property type="match status" value="1"/>
</dbReference>
<reference evidence="3" key="1">
    <citation type="journal article" date="2014" name="Int. J. Syst. Evol. Microbiol.">
        <title>Complete genome sequence of Corynebacterium casei LMG S-19264T (=DSM 44701T), isolated from a smear-ripened cheese.</title>
        <authorList>
            <consortium name="US DOE Joint Genome Institute (JGI-PGF)"/>
            <person name="Walter F."/>
            <person name="Albersmeier A."/>
            <person name="Kalinowski J."/>
            <person name="Ruckert C."/>
        </authorList>
    </citation>
    <scope>NUCLEOTIDE SEQUENCE</scope>
    <source>
        <strain evidence="3">KCTC 32337</strain>
    </source>
</reference>
<evidence type="ECO:0000256" key="1">
    <source>
        <dbReference type="ARBA" id="ARBA00006611"/>
    </source>
</evidence>
<proteinExistence type="inferred from homology"/>
<accession>A0A8H9ICY6</accession>
<dbReference type="Gene3D" id="3.40.50.300">
    <property type="entry name" value="P-loop containing nucleotide triphosphate hydrolases"/>
    <property type="match status" value="1"/>
</dbReference>
<dbReference type="Gene3D" id="3.30.450.90">
    <property type="match status" value="1"/>
</dbReference>
<dbReference type="GO" id="GO:0016887">
    <property type="term" value="F:ATP hydrolysis activity"/>
    <property type="evidence" value="ECO:0007669"/>
    <property type="project" value="InterPro"/>
</dbReference>
<name>A0A8H9ICY6_9ALTE</name>
<dbReference type="AlphaFoldDB" id="A0A8H9ICY6"/>
<dbReference type="PANTHER" id="PTHR30486:SF6">
    <property type="entry name" value="TYPE IV PILUS RETRACTATION ATPASE PILT"/>
    <property type="match status" value="1"/>
</dbReference>
<feature type="domain" description="Bacterial type II secretion system protein E" evidence="2">
    <location>
        <begin position="109"/>
        <end position="309"/>
    </location>
</feature>
<comment type="caution">
    <text evidence="3">The sequence shown here is derived from an EMBL/GenBank/DDBJ whole genome shotgun (WGS) entry which is preliminary data.</text>
</comment>
<gene>
    <name evidence="3" type="primary">dotB</name>
    <name evidence="3" type="ORF">GCM10011274_39380</name>
</gene>
<comment type="similarity">
    <text evidence="1">Belongs to the GSP E family.</text>
</comment>
<dbReference type="InterPro" id="IPR001482">
    <property type="entry name" value="T2SS/T4SS_dom"/>
</dbReference>
<protein>
    <submittedName>
        <fullName evidence="3">Dot/Icm secretion system ATPase DotB</fullName>
    </submittedName>
</protein>
<organism evidence="3 4">
    <name type="scientific">Paraglaciecola chathamensis</name>
    <dbReference type="NCBI Taxonomy" id="368405"/>
    <lineage>
        <taxon>Bacteria</taxon>
        <taxon>Pseudomonadati</taxon>
        <taxon>Pseudomonadota</taxon>
        <taxon>Gammaproteobacteria</taxon>
        <taxon>Alteromonadales</taxon>
        <taxon>Alteromonadaceae</taxon>
        <taxon>Paraglaciecola</taxon>
    </lineage>
</organism>
<sequence length="400" mass="45075">MLDFDMFNRTNLNATIIEAHSQRVSDVIIRSGRPILFKKFNQLVRINELQVSHNELLTTLQEIYQNSITSNLGRGRDAPFRYPIMLKDDSMIYCRCHITALGSNDLDYGAELTVRILNEYIPNVSEIGLPMELVDSLQREVGVMLVSGPTGSGKSTSIASALQHHVQHHHDNIITVEDPIEFNLEGIKNKVGDIAQSEVPKNIDSFSRAFKGSLRRAPDIIFWSEVRDSEAISNLITSALTGHYVLSTVHTNSTEQTLPRLIDAYPTEEQRSAAVRIYQAIDTIMHQRLILNLNGNGRTAVRSWCFFDAVAQEKLLNDINKPEKIGAIVREQMKNNGRLLADDLIEKFSGGLISLEGYINTIKTVGTPKDLKIIKTVGDQLVQRELLSQQDYKDGWLKYE</sequence>
<evidence type="ECO:0000313" key="3">
    <source>
        <dbReference type="EMBL" id="GGZ77418.1"/>
    </source>
</evidence>
<dbReference type="InterPro" id="IPR027417">
    <property type="entry name" value="P-loop_NTPase"/>
</dbReference>
<evidence type="ECO:0000259" key="2">
    <source>
        <dbReference type="Pfam" id="PF00437"/>
    </source>
</evidence>
<dbReference type="SUPFAM" id="SSF52540">
    <property type="entry name" value="P-loop containing nucleoside triphosphate hydrolases"/>
    <property type="match status" value="1"/>
</dbReference>
<dbReference type="Proteomes" id="UP000622604">
    <property type="component" value="Unassembled WGS sequence"/>
</dbReference>